<keyword evidence="2" id="KW-0479">Metal-binding</keyword>
<keyword evidence="4" id="KW-0186">Copper</keyword>
<gene>
    <name evidence="6" type="ORF">ALOHA_HF1049E08.0007</name>
</gene>
<dbReference type="CDD" id="cd04233">
    <property type="entry name" value="Auracyanin"/>
    <property type="match status" value="1"/>
</dbReference>
<evidence type="ECO:0000256" key="4">
    <source>
        <dbReference type="ARBA" id="ARBA00023008"/>
    </source>
</evidence>
<accession>A4GIA8</accession>
<dbReference type="GO" id="GO:0005507">
    <property type="term" value="F:copper ion binding"/>
    <property type="evidence" value="ECO:0007669"/>
    <property type="project" value="InterPro"/>
</dbReference>
<keyword evidence="3" id="KW-0249">Electron transport</keyword>
<dbReference type="GO" id="GO:0009055">
    <property type="term" value="F:electron transfer activity"/>
    <property type="evidence" value="ECO:0007669"/>
    <property type="project" value="InterPro"/>
</dbReference>
<protein>
    <recommendedName>
        <fullName evidence="5">Blue (type 1) copper domain-containing protein</fullName>
    </recommendedName>
</protein>
<dbReference type="InterPro" id="IPR008972">
    <property type="entry name" value="Cupredoxin"/>
</dbReference>
<dbReference type="InterPro" id="IPR028871">
    <property type="entry name" value="BlueCu_1_BS"/>
</dbReference>
<sequence length="377" mass="41311">MKKLTMIYWVLKFVGIFCSFALSASPSSQLNQIFDTIRKVDDPVVQANLLRGTLTGLSGAREVEAPASWSSVRVKLSGSKNDQVIKLVSQLSQIFGDRSISEDALKLLLNKSASITERREALDGLVAMRFKELPPKLQFLLETELRIDAIRAYSFFDYPEAPAVLLSAYTKFNAEAKRVAVDTLSSRLSYAKELLGALQNGKIEKAEIPTYAARNLQKILGNPFGKVYGKIVEMGELSKIDKNPVKAIPAGFADARRIEVGVLPGLRFNTSRIEAKAGEKVIFVFPNDDSSGMVHNLAIITPGSSQTVLDAAVAMGAEGLKKNFIPEIPELLASTPQVSQGMKYTLYFSVPEEPGNYHFICTYPGHGLIMQGIFAVQ</sequence>
<evidence type="ECO:0000256" key="3">
    <source>
        <dbReference type="ARBA" id="ARBA00022982"/>
    </source>
</evidence>
<dbReference type="InterPro" id="IPR050845">
    <property type="entry name" value="Cu-binding_ET"/>
</dbReference>
<dbReference type="PANTHER" id="PTHR38439">
    <property type="entry name" value="AURACYANIN-B"/>
    <property type="match status" value="1"/>
</dbReference>
<name>A4GIA8_9BACT</name>
<feature type="domain" description="Blue (type 1) copper" evidence="5">
    <location>
        <begin position="266"/>
        <end position="376"/>
    </location>
</feature>
<dbReference type="PANTHER" id="PTHR38439:SF3">
    <property type="entry name" value="COPPER-RESISTANT CUPROPROTEIN COPI"/>
    <property type="match status" value="1"/>
</dbReference>
<organism evidence="6">
    <name type="scientific">uncultured marine bacterium HF10_49E08</name>
    <dbReference type="NCBI Taxonomy" id="415447"/>
    <lineage>
        <taxon>Bacteria</taxon>
        <taxon>environmental samples</taxon>
    </lineage>
</organism>
<evidence type="ECO:0000256" key="2">
    <source>
        <dbReference type="ARBA" id="ARBA00022723"/>
    </source>
</evidence>
<dbReference type="AlphaFoldDB" id="A4GIA8"/>
<evidence type="ECO:0000313" key="6">
    <source>
        <dbReference type="EMBL" id="ABL97819.1"/>
    </source>
</evidence>
<proteinExistence type="predicted"/>
<keyword evidence="1" id="KW-0813">Transport</keyword>
<dbReference type="SUPFAM" id="SSF49503">
    <property type="entry name" value="Cupredoxins"/>
    <property type="match status" value="1"/>
</dbReference>
<dbReference type="Pfam" id="PF00127">
    <property type="entry name" value="Copper-bind"/>
    <property type="match status" value="1"/>
</dbReference>
<dbReference type="EMBL" id="EF089402">
    <property type="protein sequence ID" value="ABL97819.1"/>
    <property type="molecule type" value="Genomic_DNA"/>
</dbReference>
<dbReference type="InterPro" id="IPR000923">
    <property type="entry name" value="BlueCu_1"/>
</dbReference>
<reference evidence="6" key="1">
    <citation type="journal article" date="2007" name="Environ. Microbiol.">
        <title>Proteorhodopsin photosystem gene clusters exhibit co-evolutionary trends and shared ancestry among diverse marine microbial phyla.</title>
        <authorList>
            <person name="McCarren J."/>
            <person name="Delong E.F."/>
        </authorList>
    </citation>
    <scope>NUCLEOTIDE SEQUENCE</scope>
</reference>
<dbReference type="Gene3D" id="2.60.40.420">
    <property type="entry name" value="Cupredoxins - blue copper proteins"/>
    <property type="match status" value="1"/>
</dbReference>
<evidence type="ECO:0000256" key="1">
    <source>
        <dbReference type="ARBA" id="ARBA00022448"/>
    </source>
</evidence>
<dbReference type="PROSITE" id="PS00196">
    <property type="entry name" value="COPPER_BLUE"/>
    <property type="match status" value="1"/>
</dbReference>
<evidence type="ECO:0000259" key="5">
    <source>
        <dbReference type="Pfam" id="PF00127"/>
    </source>
</evidence>